<dbReference type="GO" id="GO:0005524">
    <property type="term" value="F:ATP binding"/>
    <property type="evidence" value="ECO:0007669"/>
    <property type="project" value="UniProtKB-KW"/>
</dbReference>
<dbReference type="InterPro" id="IPR050319">
    <property type="entry name" value="ABC_transp_ATP-bind"/>
</dbReference>
<keyword evidence="4 6" id="KW-0067">ATP-binding</keyword>
<dbReference type="InterPro" id="IPR003593">
    <property type="entry name" value="AAA+_ATPase"/>
</dbReference>
<dbReference type="PANTHER" id="PTHR43776">
    <property type="entry name" value="TRANSPORT ATP-BINDING PROTEIN"/>
    <property type="match status" value="1"/>
</dbReference>
<dbReference type="PANTHER" id="PTHR43776:SF7">
    <property type="entry name" value="D,D-DIPEPTIDE TRANSPORT ATP-BINDING PROTEIN DDPF-RELATED"/>
    <property type="match status" value="1"/>
</dbReference>
<dbReference type="InterPro" id="IPR017871">
    <property type="entry name" value="ABC_transporter-like_CS"/>
</dbReference>
<keyword evidence="2" id="KW-0813">Transport</keyword>
<evidence type="ECO:0000256" key="2">
    <source>
        <dbReference type="ARBA" id="ARBA00022448"/>
    </source>
</evidence>
<dbReference type="RefSeq" id="WP_143446188.1">
    <property type="nucleotide sequence ID" value="NZ_FWXV01000001.1"/>
</dbReference>
<feature type="domain" description="ABC transporter" evidence="5">
    <location>
        <begin position="2"/>
        <end position="235"/>
    </location>
</feature>
<accession>A0A1Y5X658</accession>
<keyword evidence="3" id="KW-0547">Nucleotide-binding</keyword>
<keyword evidence="7" id="KW-1185">Reference proteome</keyword>
<protein>
    <submittedName>
        <fullName evidence="6">Peptide/nickel transport system ATP-binding protein</fullName>
    </submittedName>
</protein>
<dbReference type="Gene3D" id="3.40.50.300">
    <property type="entry name" value="P-loop containing nucleotide triphosphate hydrolases"/>
    <property type="match status" value="2"/>
</dbReference>
<dbReference type="Pfam" id="PF00005">
    <property type="entry name" value="ABC_tran"/>
    <property type="match status" value="2"/>
</dbReference>
<dbReference type="PROSITE" id="PS00211">
    <property type="entry name" value="ABC_TRANSPORTER_1"/>
    <property type="match status" value="2"/>
</dbReference>
<evidence type="ECO:0000259" key="5">
    <source>
        <dbReference type="PROSITE" id="PS50893"/>
    </source>
</evidence>
<reference evidence="6 7" key="1">
    <citation type="submission" date="2017-04" db="EMBL/GenBank/DDBJ databases">
        <authorList>
            <person name="Afonso C.L."/>
            <person name="Miller P.J."/>
            <person name="Scott M.A."/>
            <person name="Spackman E."/>
            <person name="Goraichik I."/>
            <person name="Dimitrov K.M."/>
            <person name="Suarez D.L."/>
            <person name="Swayne D.E."/>
        </authorList>
    </citation>
    <scope>NUCLEOTIDE SEQUENCE [LARGE SCALE GENOMIC DNA]</scope>
    <source>
        <strain evidence="6 7">DSM 43828</strain>
    </source>
</reference>
<dbReference type="Proteomes" id="UP000192674">
    <property type="component" value="Unassembled WGS sequence"/>
</dbReference>
<dbReference type="OrthoDB" id="3169708at2"/>
<organism evidence="6 7">
    <name type="scientific">Kibdelosporangium aridum</name>
    <dbReference type="NCBI Taxonomy" id="2030"/>
    <lineage>
        <taxon>Bacteria</taxon>
        <taxon>Bacillati</taxon>
        <taxon>Actinomycetota</taxon>
        <taxon>Actinomycetes</taxon>
        <taxon>Pseudonocardiales</taxon>
        <taxon>Pseudonocardiaceae</taxon>
        <taxon>Kibdelosporangium</taxon>
    </lineage>
</organism>
<dbReference type="GO" id="GO:0055085">
    <property type="term" value="P:transmembrane transport"/>
    <property type="evidence" value="ECO:0007669"/>
    <property type="project" value="UniProtKB-ARBA"/>
</dbReference>
<evidence type="ECO:0000256" key="3">
    <source>
        <dbReference type="ARBA" id="ARBA00022741"/>
    </source>
</evidence>
<feature type="domain" description="ABC transporter" evidence="5">
    <location>
        <begin position="226"/>
        <end position="434"/>
    </location>
</feature>
<sequence length="434" mass="45517">MIEVENLTIGPGVLADFAMRVPPGQIMGLVGRSGSGKTAVAHALLGHMRPGLRLEAGSVRIDGQDPFTTPALRGRVVSYLGQDPASALHPARRIGSLLAETVKVRGVPATEIPRLLGLVQVPSDKAFLRRYPHQISGGQAQRVALAIALAGAPRVLVLDEPTSGADAVLASDLVRLLADVCANPAMATVLISHDRAVVAALASESIELDRGRIVRTGRPVAPEPIVVPKPVPSSRPRLVVDGLSVRTLKGVSLTVNEGQCVALVGKSGAGKTTLASCLVGLLKPDRGEIRLDGKRPQLVAQDSVAALNPKETVRAAIARVTKADLEPLLDRVRLPMTVADRLPSQLSGGERQRVNLARALAAEPTVLVCDEITSALDHDTTVAVLELLAELRADLGLSVLLITHDTAVAEAAADDVLVLSDGVVRRRLDHVQSA</sequence>
<proteinExistence type="inferred from homology"/>
<dbReference type="InterPro" id="IPR003439">
    <property type="entry name" value="ABC_transporter-like_ATP-bd"/>
</dbReference>
<name>A0A1Y5X658_KIBAR</name>
<dbReference type="SUPFAM" id="SSF52540">
    <property type="entry name" value="P-loop containing nucleoside triphosphate hydrolases"/>
    <property type="match status" value="2"/>
</dbReference>
<gene>
    <name evidence="6" type="ORF">SAMN05661093_01799</name>
</gene>
<comment type="similarity">
    <text evidence="1">Belongs to the ABC transporter superfamily.</text>
</comment>
<dbReference type="PROSITE" id="PS50893">
    <property type="entry name" value="ABC_TRANSPORTER_2"/>
    <property type="match status" value="2"/>
</dbReference>
<dbReference type="EMBL" id="FWXV01000001">
    <property type="protein sequence ID" value="SMC73715.1"/>
    <property type="molecule type" value="Genomic_DNA"/>
</dbReference>
<evidence type="ECO:0000313" key="6">
    <source>
        <dbReference type="EMBL" id="SMC73715.1"/>
    </source>
</evidence>
<dbReference type="SMART" id="SM00382">
    <property type="entry name" value="AAA"/>
    <property type="match status" value="2"/>
</dbReference>
<evidence type="ECO:0000313" key="7">
    <source>
        <dbReference type="Proteomes" id="UP000192674"/>
    </source>
</evidence>
<evidence type="ECO:0000256" key="4">
    <source>
        <dbReference type="ARBA" id="ARBA00022840"/>
    </source>
</evidence>
<dbReference type="GO" id="GO:0016887">
    <property type="term" value="F:ATP hydrolysis activity"/>
    <property type="evidence" value="ECO:0007669"/>
    <property type="project" value="InterPro"/>
</dbReference>
<evidence type="ECO:0000256" key="1">
    <source>
        <dbReference type="ARBA" id="ARBA00005417"/>
    </source>
</evidence>
<dbReference type="InterPro" id="IPR027417">
    <property type="entry name" value="P-loop_NTPase"/>
</dbReference>
<dbReference type="AlphaFoldDB" id="A0A1Y5X658"/>